<keyword evidence="4 6" id="KW-0418">Kinase</keyword>
<feature type="domain" description="Carbohydrate kinase PfkB" evidence="7">
    <location>
        <begin position="27"/>
        <end position="298"/>
    </location>
</feature>
<evidence type="ECO:0000256" key="6">
    <source>
        <dbReference type="RuleBase" id="RU003704"/>
    </source>
</evidence>
<protein>
    <submittedName>
        <fullName evidence="8">Aminoimidazole riboside kinase</fullName>
    </submittedName>
</protein>
<dbReference type="GO" id="GO:0008865">
    <property type="term" value="F:fructokinase activity"/>
    <property type="evidence" value="ECO:0007669"/>
    <property type="project" value="UniProtKB-ARBA"/>
</dbReference>
<dbReference type="EMBL" id="PQLX01000007">
    <property type="protein sequence ID" value="POU63597.1"/>
    <property type="molecule type" value="Genomic_DNA"/>
</dbReference>
<accession>A0A2S4RUJ4</accession>
<dbReference type="PRINTS" id="PR00990">
    <property type="entry name" value="RIBOKINASE"/>
</dbReference>
<dbReference type="Proteomes" id="UP000237003">
    <property type="component" value="Unassembled WGS sequence"/>
</dbReference>
<comment type="similarity">
    <text evidence="1 6">Belongs to the carbohydrate kinase PfkB family.</text>
</comment>
<keyword evidence="3" id="KW-0547">Nucleotide-binding</keyword>
<dbReference type="Gene3D" id="3.40.1190.20">
    <property type="match status" value="1"/>
</dbReference>
<comment type="caution">
    <text evidence="8">The sequence shown here is derived from an EMBL/GenBank/DDBJ whole genome shotgun (WGS) entry which is preliminary data.</text>
</comment>
<reference evidence="8 9" key="1">
    <citation type="submission" date="2018-01" db="EMBL/GenBank/DDBJ databases">
        <title>Complete genome sequences of 14 Citrobacter spp. isolated from plant in Canada.</title>
        <authorList>
            <person name="Bhandare S.G."/>
            <person name="Colavecchio A."/>
            <person name="Jeukens J."/>
            <person name="Emond-Rheault J.-G."/>
            <person name="Freschi L."/>
            <person name="Hamel J."/>
            <person name="Kukavica-Ibrulj I."/>
            <person name="Levesque R."/>
            <person name="Goodridge L."/>
        </authorList>
    </citation>
    <scope>NUCLEOTIDE SEQUENCE [LARGE SCALE GENOMIC DNA]</scope>
    <source>
        <strain evidence="8 9">S1285</strain>
    </source>
</reference>
<evidence type="ECO:0000313" key="9">
    <source>
        <dbReference type="Proteomes" id="UP000237003"/>
    </source>
</evidence>
<sequence>MSAKVWVLGDAVVDLLPEADGRLLPCPGGAPANVAVGIARLGGSSGFIGRVGDDPFGALMQRTLAAEGVDTTQLKQDEWHRTSTVLVDLNDQGERSFTFMVRPSADLFLESTDLPQWRPGEWLHLCSIALSAEPSRSCAFTAMTELHRAGGFVSFDPNIRDDLWQDPQLLRLCLLQALQLADVVKLSQEELSFISGEDDSDSVICALAAEHKITLLLVTKGAEGVVVCYRGEVHHFSGMSVTCIDSTGAGDAFVAGLLAGLSATGFPIQEGELPQLIDRAQRCGALAVTAKGAMTALPCRQELEQFR</sequence>
<dbReference type="InterPro" id="IPR050306">
    <property type="entry name" value="PfkB_Carbo_kinase"/>
</dbReference>
<evidence type="ECO:0000256" key="3">
    <source>
        <dbReference type="ARBA" id="ARBA00022741"/>
    </source>
</evidence>
<dbReference type="GO" id="GO:0005524">
    <property type="term" value="F:ATP binding"/>
    <property type="evidence" value="ECO:0007669"/>
    <property type="project" value="UniProtKB-KW"/>
</dbReference>
<dbReference type="GO" id="GO:0006000">
    <property type="term" value="P:fructose metabolic process"/>
    <property type="evidence" value="ECO:0007669"/>
    <property type="project" value="UniProtKB-ARBA"/>
</dbReference>
<organism evidence="8 9">
    <name type="scientific">Citrobacter amalonaticus</name>
    <dbReference type="NCBI Taxonomy" id="35703"/>
    <lineage>
        <taxon>Bacteria</taxon>
        <taxon>Pseudomonadati</taxon>
        <taxon>Pseudomonadota</taxon>
        <taxon>Gammaproteobacteria</taxon>
        <taxon>Enterobacterales</taxon>
        <taxon>Enterobacteriaceae</taxon>
        <taxon>Citrobacter</taxon>
    </lineage>
</organism>
<gene>
    <name evidence="8" type="ORF">C3430_19665</name>
</gene>
<keyword evidence="2 6" id="KW-0808">Transferase</keyword>
<dbReference type="CDD" id="cd01167">
    <property type="entry name" value="bac_FRK"/>
    <property type="match status" value="1"/>
</dbReference>
<dbReference type="InterPro" id="IPR011611">
    <property type="entry name" value="PfkB_dom"/>
</dbReference>
<evidence type="ECO:0000256" key="5">
    <source>
        <dbReference type="ARBA" id="ARBA00022840"/>
    </source>
</evidence>
<evidence type="ECO:0000259" key="7">
    <source>
        <dbReference type="Pfam" id="PF00294"/>
    </source>
</evidence>
<dbReference type="PANTHER" id="PTHR43085">
    <property type="entry name" value="HEXOKINASE FAMILY MEMBER"/>
    <property type="match status" value="1"/>
</dbReference>
<dbReference type="OrthoDB" id="9779730at2"/>
<dbReference type="NCBIfam" id="NF006957">
    <property type="entry name" value="PRK09434.1"/>
    <property type="match status" value="1"/>
</dbReference>
<dbReference type="InterPro" id="IPR002173">
    <property type="entry name" value="Carboh/pur_kinase_PfkB_CS"/>
</dbReference>
<dbReference type="PROSITE" id="PS00583">
    <property type="entry name" value="PFKB_KINASES_1"/>
    <property type="match status" value="1"/>
</dbReference>
<evidence type="ECO:0000313" key="8">
    <source>
        <dbReference type="EMBL" id="POU63597.1"/>
    </source>
</evidence>
<dbReference type="PROSITE" id="PS00584">
    <property type="entry name" value="PFKB_KINASES_2"/>
    <property type="match status" value="1"/>
</dbReference>
<dbReference type="InterPro" id="IPR002139">
    <property type="entry name" value="Ribo/fructo_kinase"/>
</dbReference>
<keyword evidence="5" id="KW-0067">ATP-binding</keyword>
<dbReference type="Pfam" id="PF00294">
    <property type="entry name" value="PfkB"/>
    <property type="match status" value="1"/>
</dbReference>
<evidence type="ECO:0000256" key="4">
    <source>
        <dbReference type="ARBA" id="ARBA00022777"/>
    </source>
</evidence>
<dbReference type="RefSeq" id="WP_103777630.1">
    <property type="nucleotide sequence ID" value="NZ_PQLX01000007.1"/>
</dbReference>
<dbReference type="InterPro" id="IPR029056">
    <property type="entry name" value="Ribokinase-like"/>
</dbReference>
<name>A0A2S4RUJ4_CITAM</name>
<evidence type="ECO:0000256" key="2">
    <source>
        <dbReference type="ARBA" id="ARBA00022679"/>
    </source>
</evidence>
<dbReference type="SUPFAM" id="SSF53613">
    <property type="entry name" value="Ribokinase-like"/>
    <property type="match status" value="1"/>
</dbReference>
<proteinExistence type="inferred from homology"/>
<evidence type="ECO:0000256" key="1">
    <source>
        <dbReference type="ARBA" id="ARBA00010688"/>
    </source>
</evidence>
<dbReference type="PANTHER" id="PTHR43085:SF1">
    <property type="entry name" value="PSEUDOURIDINE KINASE-RELATED"/>
    <property type="match status" value="1"/>
</dbReference>
<dbReference type="AlphaFoldDB" id="A0A2S4RUJ4"/>